<feature type="compositionally biased region" description="Low complexity" evidence="1">
    <location>
        <begin position="309"/>
        <end position="334"/>
    </location>
</feature>
<dbReference type="Proteomes" id="UP000683360">
    <property type="component" value="Unassembled WGS sequence"/>
</dbReference>
<gene>
    <name evidence="2" type="ORF">MEDL_49836</name>
</gene>
<sequence>MTKPSFQDKEVNPFCNNQSGLETFEEFCCPKCTQETKKEICYECPIDYYRFGKKCYGTPDYNIEQLMANHNIEAKVEQLDEINSIKAIDTQHTAEEINDIKTIDTNHKAEKGHCKEEVIEHNKTSTQHKDGDDVNCPSNIPFAEQVGELNSIVSSEPNKVEENKQHVPGNEHKVHTGIKTTLLSKSNAMKNETIDKTKDNRNTINIQSKTENSTPKAIDPGEMKIITKIKKQQIDCYMTQKEIKKRNQCQQIKDVPICDQTSNELYENYILDKTELNNFTVNKLEEQTDPNHFVSRNKSLLRIADRGSKTSTNSNKSTISSNSKSAESDVSSVSFKTAPSESPRLSEVDDIQQYFLNEDTVKDRSSSSDTEGQTVYENIPYLSGMETTLKTDSESDTTAINELDNGATTDTKNHPVEVLTPISEKIEDSQLVTTRDNRVSSGSDESFHSVQNQCLDLDSHDKMVKSNVRYNAINSTKSFDMSKITSQTNMSFTNSPVTLVINQSN</sequence>
<dbReference type="AlphaFoldDB" id="A0A8S3U950"/>
<proteinExistence type="predicted"/>
<evidence type="ECO:0000256" key="1">
    <source>
        <dbReference type="SAM" id="MobiDB-lite"/>
    </source>
</evidence>
<reference evidence="2" key="1">
    <citation type="submission" date="2021-03" db="EMBL/GenBank/DDBJ databases">
        <authorList>
            <person name="Bekaert M."/>
        </authorList>
    </citation>
    <scope>NUCLEOTIDE SEQUENCE</scope>
</reference>
<evidence type="ECO:0000313" key="2">
    <source>
        <dbReference type="EMBL" id="CAG2237369.1"/>
    </source>
</evidence>
<feature type="region of interest" description="Disordered" evidence="1">
    <location>
        <begin position="304"/>
        <end position="349"/>
    </location>
</feature>
<protein>
    <submittedName>
        <fullName evidence="2">Uncharacterized protein</fullName>
    </submittedName>
</protein>
<evidence type="ECO:0000313" key="3">
    <source>
        <dbReference type="Proteomes" id="UP000683360"/>
    </source>
</evidence>
<accession>A0A8S3U950</accession>
<comment type="caution">
    <text evidence="2">The sequence shown here is derived from an EMBL/GenBank/DDBJ whole genome shotgun (WGS) entry which is preliminary data.</text>
</comment>
<dbReference type="EMBL" id="CAJPWZ010002387">
    <property type="protein sequence ID" value="CAG2237369.1"/>
    <property type="molecule type" value="Genomic_DNA"/>
</dbReference>
<organism evidence="2 3">
    <name type="scientific">Mytilus edulis</name>
    <name type="common">Blue mussel</name>
    <dbReference type="NCBI Taxonomy" id="6550"/>
    <lineage>
        <taxon>Eukaryota</taxon>
        <taxon>Metazoa</taxon>
        <taxon>Spiralia</taxon>
        <taxon>Lophotrochozoa</taxon>
        <taxon>Mollusca</taxon>
        <taxon>Bivalvia</taxon>
        <taxon>Autobranchia</taxon>
        <taxon>Pteriomorphia</taxon>
        <taxon>Mytilida</taxon>
        <taxon>Mytiloidea</taxon>
        <taxon>Mytilidae</taxon>
        <taxon>Mytilinae</taxon>
        <taxon>Mytilus</taxon>
    </lineage>
</organism>
<keyword evidence="3" id="KW-1185">Reference proteome</keyword>
<name>A0A8S3U950_MYTED</name>
<dbReference type="OrthoDB" id="10342293at2759"/>